<dbReference type="SUPFAM" id="SSF47598">
    <property type="entry name" value="Ribbon-helix-helix"/>
    <property type="match status" value="1"/>
</dbReference>
<dbReference type="GO" id="GO:0006355">
    <property type="term" value="P:regulation of DNA-templated transcription"/>
    <property type="evidence" value="ECO:0007669"/>
    <property type="project" value="InterPro"/>
</dbReference>
<dbReference type="InterPro" id="IPR013321">
    <property type="entry name" value="Arc_rbn_hlx_hlx"/>
</dbReference>
<feature type="domain" description="Ribbon-helix-helix protein RHH" evidence="1">
    <location>
        <begin position="16"/>
        <end position="62"/>
    </location>
</feature>
<gene>
    <name evidence="2" type="ORF">SAMN06269117_11369</name>
</gene>
<sequence length="65" mass="7798">MEKEKIEMEKFIKLLSNRTKNLNFRVNPKLKKLFEETCQKEGLTVSDCLNYLMLKYIQEKNGIKD</sequence>
<name>A0A521CKG1_9BACT</name>
<dbReference type="Gene3D" id="1.10.1220.10">
    <property type="entry name" value="Met repressor-like"/>
    <property type="match status" value="1"/>
</dbReference>
<dbReference type="RefSeq" id="WP_185954266.1">
    <property type="nucleotide sequence ID" value="NZ_FXTM01000013.1"/>
</dbReference>
<accession>A0A521CKG1</accession>
<dbReference type="Pfam" id="PF19839">
    <property type="entry name" value="RHH_9"/>
    <property type="match status" value="1"/>
</dbReference>
<dbReference type="InterPro" id="IPR010985">
    <property type="entry name" value="Ribbon_hlx_hlx"/>
</dbReference>
<evidence type="ECO:0000313" key="3">
    <source>
        <dbReference type="Proteomes" id="UP000317315"/>
    </source>
</evidence>
<dbReference type="EMBL" id="FXTM01000013">
    <property type="protein sequence ID" value="SMO59885.1"/>
    <property type="molecule type" value="Genomic_DNA"/>
</dbReference>
<evidence type="ECO:0000313" key="2">
    <source>
        <dbReference type="EMBL" id="SMO59885.1"/>
    </source>
</evidence>
<organism evidence="2 3">
    <name type="scientific">Balnearium lithotrophicum</name>
    <dbReference type="NCBI Taxonomy" id="223788"/>
    <lineage>
        <taxon>Bacteria</taxon>
        <taxon>Pseudomonadati</taxon>
        <taxon>Aquificota</taxon>
        <taxon>Aquificia</taxon>
        <taxon>Desulfurobacteriales</taxon>
        <taxon>Desulfurobacteriaceae</taxon>
        <taxon>Balnearium</taxon>
    </lineage>
</organism>
<evidence type="ECO:0000259" key="1">
    <source>
        <dbReference type="Pfam" id="PF19839"/>
    </source>
</evidence>
<reference evidence="2 3" key="1">
    <citation type="submission" date="2017-05" db="EMBL/GenBank/DDBJ databases">
        <authorList>
            <person name="Varghese N."/>
            <person name="Submissions S."/>
        </authorList>
    </citation>
    <scope>NUCLEOTIDE SEQUENCE [LARGE SCALE GENOMIC DNA]</scope>
    <source>
        <strain evidence="2 3">DSM 16304</strain>
    </source>
</reference>
<dbReference type="InterPro" id="IPR045559">
    <property type="entry name" value="RHH_9"/>
</dbReference>
<keyword evidence="3" id="KW-1185">Reference proteome</keyword>
<dbReference type="Proteomes" id="UP000317315">
    <property type="component" value="Unassembled WGS sequence"/>
</dbReference>
<dbReference type="AlphaFoldDB" id="A0A521CKG1"/>
<proteinExistence type="predicted"/>
<protein>
    <submittedName>
        <fullName evidence="2">RelB antitoxin</fullName>
    </submittedName>
</protein>